<protein>
    <submittedName>
        <fullName evidence="1">Uncharacterized protein</fullName>
    </submittedName>
</protein>
<keyword evidence="2" id="KW-1185">Reference proteome</keyword>
<accession>A0A2G4F2P4</accession>
<dbReference type="EMBL" id="NXIB02000043">
    <property type="protein sequence ID" value="PHX55727.1"/>
    <property type="molecule type" value="Genomic_DNA"/>
</dbReference>
<reference evidence="1" key="1">
    <citation type="submission" date="2017-10" db="EMBL/GenBank/DDBJ databases">
        <title>Draft genome sequence of the planktic cyanobacteria Tychonema bourrellyi isolated from alpine lentic freshwater.</title>
        <authorList>
            <person name="Tett A."/>
            <person name="Armanini F."/>
            <person name="Asnicar F."/>
            <person name="Boscaini A."/>
            <person name="Pasolli E."/>
            <person name="Zolfo M."/>
            <person name="Donati C."/>
            <person name="Salmaso N."/>
            <person name="Segata N."/>
        </authorList>
    </citation>
    <scope>NUCLEOTIDE SEQUENCE</scope>
    <source>
        <strain evidence="1">FEM_GT703</strain>
    </source>
</reference>
<proteinExistence type="predicted"/>
<evidence type="ECO:0000313" key="1">
    <source>
        <dbReference type="EMBL" id="PHX55727.1"/>
    </source>
</evidence>
<dbReference type="AlphaFoldDB" id="A0A2G4F2P4"/>
<dbReference type="RefSeq" id="WP_096830016.1">
    <property type="nucleotide sequence ID" value="NZ_NXIB02000043.1"/>
</dbReference>
<dbReference type="InterPro" id="IPR054652">
    <property type="entry name" value="T4P_EbsA-like"/>
</dbReference>
<comment type="caution">
    <text evidence="1">The sequence shown here is derived from an EMBL/GenBank/DDBJ whole genome shotgun (WGS) entry which is preliminary data.</text>
</comment>
<evidence type="ECO:0000313" key="2">
    <source>
        <dbReference type="Proteomes" id="UP000226442"/>
    </source>
</evidence>
<name>A0A2G4F2P4_9CYAN</name>
<dbReference type="Proteomes" id="UP000226442">
    <property type="component" value="Unassembled WGS sequence"/>
</dbReference>
<organism evidence="1 2">
    <name type="scientific">Tychonema bourrellyi FEM_GT703</name>
    <dbReference type="NCBI Taxonomy" id="2040638"/>
    <lineage>
        <taxon>Bacteria</taxon>
        <taxon>Bacillati</taxon>
        <taxon>Cyanobacteriota</taxon>
        <taxon>Cyanophyceae</taxon>
        <taxon>Oscillatoriophycideae</taxon>
        <taxon>Oscillatoriales</taxon>
        <taxon>Microcoleaceae</taxon>
        <taxon>Tychonema</taxon>
    </lineage>
</organism>
<dbReference type="NCBIfam" id="NF045587">
    <property type="entry name" value="T4P_biogen_EbsA"/>
    <property type="match status" value="1"/>
</dbReference>
<gene>
    <name evidence="1" type="ORF">CP500_009205</name>
</gene>
<sequence>MTIPQLKPADEKESKVYAPFFPEQRRKSLPYAIALYKLKSLEGARKIEGGDEIPFVASWNISSLPIDLTRCRVLFDGNAELSYEVTMQSSDFVNCLIEVLMIFRRSRTVDFSKVFYRKLMRMDE</sequence>
<dbReference type="OrthoDB" id="512629at2"/>